<dbReference type="InterPro" id="IPR036162">
    <property type="entry name" value="Resolvase-like_N_sf"/>
</dbReference>
<evidence type="ECO:0000259" key="2">
    <source>
        <dbReference type="PROSITE" id="PS51737"/>
    </source>
</evidence>
<feature type="domain" description="Resolvase/invertase-type recombinase catalytic" evidence="1">
    <location>
        <begin position="1"/>
        <end position="140"/>
    </location>
</feature>
<dbReference type="InterPro" id="IPR011109">
    <property type="entry name" value="DNA_bind_recombinase_dom"/>
</dbReference>
<dbReference type="Pfam" id="PF00239">
    <property type="entry name" value="Resolvase"/>
    <property type="match status" value="1"/>
</dbReference>
<comment type="caution">
    <text evidence="3">The sequence shown here is derived from an EMBL/GenBank/DDBJ whole genome shotgun (WGS) entry which is preliminary data.</text>
</comment>
<dbReference type="Pfam" id="PF07508">
    <property type="entry name" value="Recombinase"/>
    <property type="match status" value="1"/>
</dbReference>
<dbReference type="Proteomes" id="UP000253094">
    <property type="component" value="Unassembled WGS sequence"/>
</dbReference>
<dbReference type="PROSITE" id="PS51736">
    <property type="entry name" value="RECOMBINASES_3"/>
    <property type="match status" value="1"/>
</dbReference>
<dbReference type="SMART" id="SM00857">
    <property type="entry name" value="Resolvase"/>
    <property type="match status" value="1"/>
</dbReference>
<dbReference type="RefSeq" id="WP_114033647.1">
    <property type="nucleotide sequence ID" value="NZ_QOIL01000033.1"/>
</dbReference>
<dbReference type="PROSITE" id="PS51737">
    <property type="entry name" value="RECOMBINASE_DNA_BIND"/>
    <property type="match status" value="1"/>
</dbReference>
<protein>
    <submittedName>
        <fullName evidence="3">Recombinase family protein</fullName>
    </submittedName>
</protein>
<keyword evidence="4" id="KW-1185">Reference proteome</keyword>
<name>A0A367ESA9_9ACTN</name>
<feature type="domain" description="Recombinase" evidence="2">
    <location>
        <begin position="148"/>
        <end position="268"/>
    </location>
</feature>
<organism evidence="3 4">
    <name type="scientific">Sphaerisporangium album</name>
    <dbReference type="NCBI Taxonomy" id="509200"/>
    <lineage>
        <taxon>Bacteria</taxon>
        <taxon>Bacillati</taxon>
        <taxon>Actinomycetota</taxon>
        <taxon>Actinomycetes</taxon>
        <taxon>Streptosporangiales</taxon>
        <taxon>Streptosporangiaceae</taxon>
        <taxon>Sphaerisporangium</taxon>
    </lineage>
</organism>
<dbReference type="AlphaFoldDB" id="A0A367ESA9"/>
<gene>
    <name evidence="3" type="ORF">DQ384_37560</name>
</gene>
<dbReference type="GO" id="GO:0000150">
    <property type="term" value="F:DNA strand exchange activity"/>
    <property type="evidence" value="ECO:0007669"/>
    <property type="project" value="InterPro"/>
</dbReference>
<dbReference type="InterPro" id="IPR050639">
    <property type="entry name" value="SSR_resolvase"/>
</dbReference>
<dbReference type="PANTHER" id="PTHR30461:SF23">
    <property type="entry name" value="DNA RECOMBINASE-RELATED"/>
    <property type="match status" value="1"/>
</dbReference>
<evidence type="ECO:0000259" key="1">
    <source>
        <dbReference type="PROSITE" id="PS51736"/>
    </source>
</evidence>
<dbReference type="InterPro" id="IPR038109">
    <property type="entry name" value="DNA_bind_recomb_sf"/>
</dbReference>
<accession>A0A367ESA9</accession>
<dbReference type="Gene3D" id="3.40.50.1390">
    <property type="entry name" value="Resolvase, N-terminal catalytic domain"/>
    <property type="match status" value="1"/>
</dbReference>
<dbReference type="SUPFAM" id="SSF53041">
    <property type="entry name" value="Resolvase-like"/>
    <property type="match status" value="1"/>
</dbReference>
<evidence type="ECO:0000313" key="3">
    <source>
        <dbReference type="EMBL" id="RCG20070.1"/>
    </source>
</evidence>
<proteinExistence type="predicted"/>
<dbReference type="GO" id="GO:0003677">
    <property type="term" value="F:DNA binding"/>
    <property type="evidence" value="ECO:0007669"/>
    <property type="project" value="InterPro"/>
</dbReference>
<dbReference type="Gene3D" id="3.90.1750.20">
    <property type="entry name" value="Putative Large Serine Recombinase, Chain B, Domain 2"/>
    <property type="match status" value="1"/>
</dbReference>
<evidence type="ECO:0000313" key="4">
    <source>
        <dbReference type="Proteomes" id="UP000253094"/>
    </source>
</evidence>
<dbReference type="PANTHER" id="PTHR30461">
    <property type="entry name" value="DNA-INVERTASE FROM LAMBDOID PROPHAGE"/>
    <property type="match status" value="1"/>
</dbReference>
<dbReference type="EMBL" id="QOIL01000033">
    <property type="protein sequence ID" value="RCG20070.1"/>
    <property type="molecule type" value="Genomic_DNA"/>
</dbReference>
<reference evidence="3 4" key="1">
    <citation type="submission" date="2018-06" db="EMBL/GenBank/DDBJ databases">
        <title>Sphaerisporangium craniellae sp. nov., isolated from a marine sponge in the South China Sea.</title>
        <authorList>
            <person name="Li L."/>
        </authorList>
    </citation>
    <scope>NUCLEOTIDE SEQUENCE [LARGE SCALE GENOMIC DNA]</scope>
    <source>
        <strain evidence="3 4">CCTCC AA 208026</strain>
    </source>
</reference>
<dbReference type="InterPro" id="IPR006119">
    <property type="entry name" value="Resolv_N"/>
</dbReference>
<sequence>MRVFVARRGWSLDEAHVLVENDTSAFKRRKIKLPNGQTELRTVRPKFRRALDLLATRQVDVLVVLDLDRLARQPRDLEDLIELVEASRFAVTCESLTGSCQLTSDAGITMARIMCAVANKSSKDTARRVSRARLRQAEAGQFGGGPRPYGFDADGITVRPQEAAEIVKMADLVLLPTFGKKGGPSVASIAVDLRARGVPSANGLPWRATTVRDVLLRPRNAALMVHKPGEGRKQYTPADVVARAPWEPIISEDTYWAIVAKLSDPSRRTNPGPAPRWLGSGAYRCPCGEVTRVHSAGGNANRPVYRCQATGKGHATCPQAALDDYVETVAIAMLARDAAHLIRPANADVDIPAMRAELIALRHRKAQLAEDYAETIIERPEYLKGIKKAQVKIDDIERRLAEVAEASPLAPFAGIETEQEAREIWKGLGVTGQREIIKAIMTVTLQPTGRGKRPHITERVTIEPITPTAA</sequence>